<keyword evidence="4" id="KW-1185">Reference proteome</keyword>
<dbReference type="InterPro" id="IPR045040">
    <property type="entry name" value="PORR_fam"/>
</dbReference>
<dbReference type="AlphaFoldDB" id="A0A834WEU1"/>
<dbReference type="Pfam" id="PF11955">
    <property type="entry name" value="PORR"/>
    <property type="match status" value="1"/>
</dbReference>
<accession>A0A834WEU1</accession>
<feature type="compositionally biased region" description="Basic and acidic residues" evidence="1">
    <location>
        <begin position="479"/>
        <end position="490"/>
    </location>
</feature>
<reference evidence="3" key="1">
    <citation type="submission" date="2020-09" db="EMBL/GenBank/DDBJ databases">
        <title>Genome-Enabled Discovery of Anthraquinone Biosynthesis in Senna tora.</title>
        <authorList>
            <person name="Kang S.-H."/>
            <person name="Pandey R.P."/>
            <person name="Lee C.-M."/>
            <person name="Sim J.-S."/>
            <person name="Jeong J.-T."/>
            <person name="Choi B.-S."/>
            <person name="Jung M."/>
            <person name="Ginzburg D."/>
            <person name="Zhao K."/>
            <person name="Won S.Y."/>
            <person name="Oh T.-J."/>
            <person name="Yu Y."/>
            <person name="Kim N.-H."/>
            <person name="Lee O.R."/>
            <person name="Lee T.-H."/>
            <person name="Bashyal P."/>
            <person name="Kim T.-S."/>
            <person name="Lee W.-H."/>
            <person name="Kawkins C."/>
            <person name="Kim C.-K."/>
            <person name="Kim J.S."/>
            <person name="Ahn B.O."/>
            <person name="Rhee S.Y."/>
            <person name="Sohng J.K."/>
        </authorList>
    </citation>
    <scope>NUCLEOTIDE SEQUENCE</scope>
    <source>
        <tissue evidence="3">Leaf</tissue>
    </source>
</reference>
<feature type="region of interest" description="Disordered" evidence="1">
    <location>
        <begin position="378"/>
        <end position="522"/>
    </location>
</feature>
<dbReference type="PANTHER" id="PTHR31476:SF16">
    <property type="entry name" value="F14O23.23 PROTEIN"/>
    <property type="match status" value="1"/>
</dbReference>
<organism evidence="3 4">
    <name type="scientific">Senna tora</name>
    <dbReference type="NCBI Taxonomy" id="362788"/>
    <lineage>
        <taxon>Eukaryota</taxon>
        <taxon>Viridiplantae</taxon>
        <taxon>Streptophyta</taxon>
        <taxon>Embryophyta</taxon>
        <taxon>Tracheophyta</taxon>
        <taxon>Spermatophyta</taxon>
        <taxon>Magnoliopsida</taxon>
        <taxon>eudicotyledons</taxon>
        <taxon>Gunneridae</taxon>
        <taxon>Pentapetalae</taxon>
        <taxon>rosids</taxon>
        <taxon>fabids</taxon>
        <taxon>Fabales</taxon>
        <taxon>Fabaceae</taxon>
        <taxon>Caesalpinioideae</taxon>
        <taxon>Cassia clade</taxon>
        <taxon>Senna</taxon>
    </lineage>
</organism>
<feature type="compositionally biased region" description="Basic and acidic residues" evidence="1">
    <location>
        <begin position="387"/>
        <end position="424"/>
    </location>
</feature>
<proteinExistence type="predicted"/>
<dbReference type="InterPro" id="IPR021099">
    <property type="entry name" value="PORR_domain"/>
</dbReference>
<comment type="caution">
    <text evidence="3">The sequence shown here is derived from an EMBL/GenBank/DDBJ whole genome shotgun (WGS) entry which is preliminary data.</text>
</comment>
<evidence type="ECO:0000313" key="3">
    <source>
        <dbReference type="EMBL" id="KAF7820042.1"/>
    </source>
</evidence>
<dbReference type="PANTHER" id="PTHR31476">
    <property type="entry name" value="PROTEIN WHAT'S THIS FACTOR 1 HOMOLOG, CHLOROPLASTIC"/>
    <property type="match status" value="1"/>
</dbReference>
<feature type="compositionally biased region" description="Basic and acidic residues" evidence="1">
    <location>
        <begin position="453"/>
        <end position="472"/>
    </location>
</feature>
<evidence type="ECO:0000259" key="2">
    <source>
        <dbReference type="Pfam" id="PF11955"/>
    </source>
</evidence>
<feature type="compositionally biased region" description="Polar residues" evidence="1">
    <location>
        <begin position="503"/>
        <end position="514"/>
    </location>
</feature>
<dbReference type="Proteomes" id="UP000634136">
    <property type="component" value="Unassembled WGS sequence"/>
</dbReference>
<dbReference type="GO" id="GO:0003723">
    <property type="term" value="F:RNA binding"/>
    <property type="evidence" value="ECO:0007669"/>
    <property type="project" value="InterPro"/>
</dbReference>
<evidence type="ECO:0000256" key="1">
    <source>
        <dbReference type="SAM" id="MobiDB-lite"/>
    </source>
</evidence>
<feature type="compositionally biased region" description="Acidic residues" evidence="1">
    <location>
        <begin position="425"/>
        <end position="435"/>
    </location>
</feature>
<dbReference type="OrthoDB" id="1892230at2759"/>
<gene>
    <name evidence="3" type="ORF">G2W53_025497</name>
</gene>
<sequence>MRFIFFLSQNKSFPKDHSINKQRYHLNQLRNFIDATVKLVRDRGLDHAVEREKNLNPLINLKNFIKREPSKSLPISVIADNRKSLKIPIRPIDFIRKYPTFFEEFLPGGIGIHPHIRLTPEVLNLDAEEQLMYQSDSYKQQVADRLLKLLMISSVHKIPLTIIEHLKWDLGLPQDYVQSIIPEFPDYFRIAHGENHAFGSEDEQVLELVCWSTELATSVMEKNATNGKVGNVEGKSVVFPLQFSTGFEMDKKYKKWLDDWQKLPYISPYENAVHLSPTSDESDKWVVAVLHEILHILVPKKTEKENLLLLGDYLGLRSRFKRALLHHPGIFYMSSKIGTYTVVLRDGYKRGSLVETHPLMTLRSQYIRLINTIMEDSNKTKVQGKSTQEELKAKNNEGREEGVEKSGKEHKGELRESSEPKAEEASDDDIDDDEEHSQRVHHKSSANRRAGLVRKENLDVKKPFRNSQRESSARNFQQKTKEKNPSEYFKRGQRNGGRKDVESSQQRSKLTTRLLTIKKSPT</sequence>
<evidence type="ECO:0000313" key="4">
    <source>
        <dbReference type="Proteomes" id="UP000634136"/>
    </source>
</evidence>
<feature type="domain" description="PORR" evidence="2">
    <location>
        <begin position="40"/>
        <end position="372"/>
    </location>
</feature>
<name>A0A834WEU1_9FABA</name>
<protein>
    <submittedName>
        <fullName evidence="3">Protein ROOT PRIMORDIUM DEFECTIVE 1</fullName>
    </submittedName>
</protein>
<dbReference type="EMBL" id="JAAIUW010000008">
    <property type="protein sequence ID" value="KAF7820042.1"/>
    <property type="molecule type" value="Genomic_DNA"/>
</dbReference>